<dbReference type="Pfam" id="PF05345">
    <property type="entry name" value="He_PIG"/>
    <property type="match status" value="7"/>
</dbReference>
<dbReference type="InterPro" id="IPR005546">
    <property type="entry name" value="Autotransporte_beta"/>
</dbReference>
<dbReference type="PANTHER" id="PTHR37494:SF1">
    <property type="entry name" value="STAPHYLOCOCCUS AUREUS SURFACE PROTEIN A"/>
    <property type="match status" value="1"/>
</dbReference>
<dbReference type="STRING" id="1566387.QV13_22365"/>
<sequence>MAAGAYLIDAQYPGDANNDPSTSASITLVVKTPITINPATLPVPAVGVAYSTTFTASGGTGSSTFSTTGAIPAGMSLSANGVLSGTPTQAGPNNFTIKATDASGWSGEQGYTLVVNSTLTITTASLPQARVADTYTQSLSASGGIAPYSYTITSGSLPAGLGLAADGTISGTPTQAGAFNVNVMVTDSVGQQASASAQLSLAVQAPSLAITPPTLPAPVLGSAYSQTVVASGGTAPYSYAITSGAFPAGLSLNPTTGEISGTAIEAGGFSFTVAARDSSTGVGAPFMASQGYTFTITAPTISLTPNRLLDPAVGVPYAQKVTASGGSGSYTYSVFGAWPGGLTLSPDGNITGTPTQAGMFRFTITATDRSGGFSGGQMYEITIGSPTITVAGNPSDATGGVPYTGKVTASGGTGPYRFEILTGALPSGLTLDPGGTISGTPSVSGSFDFTVKATDDSTGTGAPFFGTKQMTLKVAAPGIAIGPSSLPNATGGVVYSQALDASGGVGPYSFSVLSGAMPAGINLSTKGVVSGTPTVSGSFDLTVRAADKFGFTGDQKYTLVVAAPEIRLTPASLPAGVGGDAYAQVLNATGGTGPYSFAVSDGALPSGLTLNTDGTLSGTPAQAGSFAVTVTATDAHGFAGTQAYALAISAPLPVAKNISVDVLAGTSARINLTAGATGGPFTTASVVSPPAAEHGRASIEGNGGNYELVFASAATASGKVAISYTVSNKWGASAPATITFNVAARPDPARDPEVTGLIAAQIESANRFAAAQIRNFNGRLEQLHSESERQAGSVNIQLGLSEKTNARKPLSYAEDERGTARSGTTLGFPMDRLSGEPAANAAPKAMAFWAGGFVNFGQRDNGGIDIKNTLAGVSGGVDYRFSPRFVGGIGFGYGRDIADIGENGTRSQAQAISIAAYGSYNPVANVFVDGLLGYSRLDFDSRRFVTNGGGFAEGGRDGQQLFGSLTTAYEHRQDGRLLSPYGRLEASWSRLDAYTETGAGPYNLTYGAQSLSTVAGVLGLRAEYAMPMAWGVFTPKARLEYTHDFSGSSRASMGYADLGNGLPYGFDVKAESRDYLGLGLGFEASIANGWLFGFDYSTARGTGGNAQDHTMAVKIGARW</sequence>
<organism evidence="2 3">
    <name type="scientific">Mesorhizobium hungaricum</name>
    <dbReference type="NCBI Taxonomy" id="1566387"/>
    <lineage>
        <taxon>Bacteria</taxon>
        <taxon>Pseudomonadati</taxon>
        <taxon>Pseudomonadota</taxon>
        <taxon>Alphaproteobacteria</taxon>
        <taxon>Hyphomicrobiales</taxon>
        <taxon>Phyllobacteriaceae</taxon>
        <taxon>Mesorhizobium</taxon>
    </lineage>
</organism>
<dbReference type="SUPFAM" id="SSF103515">
    <property type="entry name" value="Autotransporter"/>
    <property type="match status" value="1"/>
</dbReference>
<comment type="caution">
    <text evidence="2">The sequence shown here is derived from an EMBL/GenBank/DDBJ whole genome shotgun (WGS) entry which is preliminary data.</text>
</comment>
<dbReference type="Pfam" id="PF03797">
    <property type="entry name" value="Autotransporter"/>
    <property type="match status" value="1"/>
</dbReference>
<dbReference type="SMART" id="SM00869">
    <property type="entry name" value="Autotransporter"/>
    <property type="match status" value="1"/>
</dbReference>
<dbReference type="PANTHER" id="PTHR37494">
    <property type="entry name" value="HEMAGGLUTININ"/>
    <property type="match status" value="1"/>
</dbReference>
<protein>
    <recommendedName>
        <fullName evidence="1">Autotransporter domain-containing protein</fullName>
    </recommendedName>
</protein>
<dbReference type="InterPro" id="IPR015919">
    <property type="entry name" value="Cadherin-like_sf"/>
</dbReference>
<gene>
    <name evidence="2" type="ORF">QV13_22365</name>
</gene>
<dbReference type="Proteomes" id="UP000094412">
    <property type="component" value="Unassembled WGS sequence"/>
</dbReference>
<dbReference type="InterPro" id="IPR036709">
    <property type="entry name" value="Autotransporte_beta_dom_sf"/>
</dbReference>
<dbReference type="GO" id="GO:0016020">
    <property type="term" value="C:membrane"/>
    <property type="evidence" value="ECO:0007669"/>
    <property type="project" value="InterPro"/>
</dbReference>
<name>A0A1C2DC94_9HYPH</name>
<dbReference type="GO" id="GO:0005509">
    <property type="term" value="F:calcium ion binding"/>
    <property type="evidence" value="ECO:0007669"/>
    <property type="project" value="InterPro"/>
</dbReference>
<keyword evidence="3" id="KW-1185">Reference proteome</keyword>
<dbReference type="Gene3D" id="2.40.128.130">
    <property type="entry name" value="Autotransporter beta-domain"/>
    <property type="match status" value="1"/>
</dbReference>
<proteinExistence type="predicted"/>
<evidence type="ECO:0000313" key="2">
    <source>
        <dbReference type="EMBL" id="OCX12388.1"/>
    </source>
</evidence>
<reference evidence="2 3" key="1">
    <citation type="submission" date="2016-08" db="EMBL/GenBank/DDBJ databases">
        <title>Whole genome sequence of Mesorhizobium sp. strain UASWS1009 isolated from industrial sewage.</title>
        <authorList>
            <person name="Crovadore J."/>
            <person name="Calmin G."/>
            <person name="Chablais R."/>
            <person name="Cochard B."/>
            <person name="Lefort F."/>
        </authorList>
    </citation>
    <scope>NUCLEOTIDE SEQUENCE [LARGE SCALE GENOMIC DNA]</scope>
    <source>
        <strain evidence="2 3">UASWS1009</strain>
    </source>
</reference>
<dbReference type="EMBL" id="MDEO01000036">
    <property type="protein sequence ID" value="OCX12388.1"/>
    <property type="molecule type" value="Genomic_DNA"/>
</dbReference>
<dbReference type="SUPFAM" id="SSF49313">
    <property type="entry name" value="Cadherin-like"/>
    <property type="match status" value="6"/>
</dbReference>
<evidence type="ECO:0000259" key="1">
    <source>
        <dbReference type="PROSITE" id="PS51208"/>
    </source>
</evidence>
<dbReference type="AlphaFoldDB" id="A0A1C2DC94"/>
<dbReference type="InterPro" id="IPR013783">
    <property type="entry name" value="Ig-like_fold"/>
</dbReference>
<feature type="domain" description="Autotransporter" evidence="1">
    <location>
        <begin position="841"/>
        <end position="1119"/>
    </location>
</feature>
<evidence type="ECO:0000313" key="3">
    <source>
        <dbReference type="Proteomes" id="UP000094412"/>
    </source>
</evidence>
<accession>A0A1C2DC94</accession>
<dbReference type="Pfam" id="PF17963">
    <property type="entry name" value="Big_9"/>
    <property type="match status" value="1"/>
</dbReference>
<dbReference type="Gene3D" id="2.60.40.10">
    <property type="entry name" value="Immunoglobulins"/>
    <property type="match status" value="7"/>
</dbReference>
<dbReference type="PROSITE" id="PS51208">
    <property type="entry name" value="AUTOTRANSPORTER"/>
    <property type="match status" value="1"/>
</dbReference>